<dbReference type="SMART" id="SM00347">
    <property type="entry name" value="HTH_MARR"/>
    <property type="match status" value="1"/>
</dbReference>
<accession>A0A839S806</accession>
<name>A0A839S806_9PSEU</name>
<dbReference type="RefSeq" id="WP_183658629.1">
    <property type="nucleotide sequence ID" value="NZ_JACHWU010000007.1"/>
</dbReference>
<dbReference type="Proteomes" id="UP000550714">
    <property type="component" value="Unassembled WGS sequence"/>
</dbReference>
<dbReference type="PANTHER" id="PTHR33164">
    <property type="entry name" value="TRANSCRIPTIONAL REGULATOR, MARR FAMILY"/>
    <property type="match status" value="1"/>
</dbReference>
<dbReference type="AlphaFoldDB" id="A0A839S806"/>
<dbReference type="InterPro" id="IPR036390">
    <property type="entry name" value="WH_DNA-bd_sf"/>
</dbReference>
<dbReference type="PROSITE" id="PS50995">
    <property type="entry name" value="HTH_MARR_2"/>
    <property type="match status" value="1"/>
</dbReference>
<dbReference type="GO" id="GO:0003677">
    <property type="term" value="F:DNA binding"/>
    <property type="evidence" value="ECO:0007669"/>
    <property type="project" value="UniProtKB-KW"/>
</dbReference>
<dbReference type="PANTHER" id="PTHR33164:SF57">
    <property type="entry name" value="MARR-FAMILY TRANSCRIPTIONAL REGULATOR"/>
    <property type="match status" value="1"/>
</dbReference>
<dbReference type="SUPFAM" id="SSF46785">
    <property type="entry name" value="Winged helix' DNA-binding domain"/>
    <property type="match status" value="1"/>
</dbReference>
<dbReference type="EMBL" id="JACHWU010000007">
    <property type="protein sequence ID" value="MBB3053120.1"/>
    <property type="molecule type" value="Genomic_DNA"/>
</dbReference>
<sequence>MKRAAKSLDSLPGPTLFRAIRLLGRAPVQQDQRQFSGILVVQAVRGCQERPEPGEVTVRSVADYMHVAPSTASRLVADAVEARYVESVPSKSDRRSTALRLTARGRQLLRSSVEYQTKVYEQATEGWSEESKKVFEVLLVDFCHRLIDQG</sequence>
<dbReference type="InterPro" id="IPR039422">
    <property type="entry name" value="MarR/SlyA-like"/>
</dbReference>
<organism evidence="2 3">
    <name type="scientific">Prauserella isguenensis</name>
    <dbReference type="NCBI Taxonomy" id="1470180"/>
    <lineage>
        <taxon>Bacteria</taxon>
        <taxon>Bacillati</taxon>
        <taxon>Actinomycetota</taxon>
        <taxon>Actinomycetes</taxon>
        <taxon>Pseudonocardiales</taxon>
        <taxon>Pseudonocardiaceae</taxon>
        <taxon>Prauserella</taxon>
    </lineage>
</organism>
<dbReference type="GO" id="GO:0006950">
    <property type="term" value="P:response to stress"/>
    <property type="evidence" value="ECO:0007669"/>
    <property type="project" value="TreeGrafter"/>
</dbReference>
<evidence type="ECO:0000313" key="2">
    <source>
        <dbReference type="EMBL" id="MBB3053120.1"/>
    </source>
</evidence>
<gene>
    <name evidence="2" type="ORF">FHS23_004163</name>
</gene>
<feature type="domain" description="HTH marR-type" evidence="1">
    <location>
        <begin position="1"/>
        <end position="148"/>
    </location>
</feature>
<dbReference type="Gene3D" id="1.10.10.10">
    <property type="entry name" value="Winged helix-like DNA-binding domain superfamily/Winged helix DNA-binding domain"/>
    <property type="match status" value="1"/>
</dbReference>
<dbReference type="InterPro" id="IPR000835">
    <property type="entry name" value="HTH_MarR-typ"/>
</dbReference>
<evidence type="ECO:0000313" key="3">
    <source>
        <dbReference type="Proteomes" id="UP000550714"/>
    </source>
</evidence>
<proteinExistence type="predicted"/>
<keyword evidence="2" id="KW-0238">DNA-binding</keyword>
<dbReference type="InterPro" id="IPR036388">
    <property type="entry name" value="WH-like_DNA-bd_sf"/>
</dbReference>
<dbReference type="GO" id="GO:0003700">
    <property type="term" value="F:DNA-binding transcription factor activity"/>
    <property type="evidence" value="ECO:0007669"/>
    <property type="project" value="InterPro"/>
</dbReference>
<protein>
    <submittedName>
        <fullName evidence="2">DNA-binding MarR family transcriptional regulator</fullName>
    </submittedName>
</protein>
<keyword evidence="3" id="KW-1185">Reference proteome</keyword>
<comment type="caution">
    <text evidence="2">The sequence shown here is derived from an EMBL/GenBank/DDBJ whole genome shotgun (WGS) entry which is preliminary data.</text>
</comment>
<evidence type="ECO:0000259" key="1">
    <source>
        <dbReference type="PROSITE" id="PS50995"/>
    </source>
</evidence>
<reference evidence="2 3" key="1">
    <citation type="submission" date="2020-08" db="EMBL/GenBank/DDBJ databases">
        <title>Genomic Encyclopedia of Type Strains, Phase III (KMG-III): the genomes of soil and plant-associated and newly described type strains.</title>
        <authorList>
            <person name="Whitman W."/>
        </authorList>
    </citation>
    <scope>NUCLEOTIDE SEQUENCE [LARGE SCALE GENOMIC DNA]</scope>
    <source>
        <strain evidence="2 3">CECT 8577</strain>
    </source>
</reference>
<dbReference type="Pfam" id="PF12802">
    <property type="entry name" value="MarR_2"/>
    <property type="match status" value="1"/>
</dbReference>